<proteinExistence type="predicted"/>
<dbReference type="InterPro" id="IPR048344">
    <property type="entry name" value="Zw10_middle"/>
</dbReference>
<keyword evidence="4" id="KW-1185">Reference proteome</keyword>
<dbReference type="GO" id="GO:1990423">
    <property type="term" value="C:RZZ complex"/>
    <property type="evidence" value="ECO:0007669"/>
    <property type="project" value="TreeGrafter"/>
</dbReference>
<dbReference type="InterPro" id="IPR046362">
    <property type="entry name" value="Zw10/DSL1_C_sf"/>
</dbReference>
<dbReference type="PANTHER" id="PTHR12205">
    <property type="entry name" value="CENTROMERE/KINETOCHORE PROTEIN ZW10"/>
    <property type="match status" value="1"/>
</dbReference>
<dbReference type="Proteomes" id="UP000887581">
    <property type="component" value="Unplaced"/>
</dbReference>
<dbReference type="InterPro" id="IPR055148">
    <property type="entry name" value="ZW10_C_2"/>
</dbReference>
<dbReference type="Pfam" id="PF22766">
    <property type="entry name" value="ZW10_C2"/>
    <property type="match status" value="1"/>
</dbReference>
<feature type="domain" description="Centromere/kinetochore protein zw10 C-terminal" evidence="2">
    <location>
        <begin position="458"/>
        <end position="587"/>
    </location>
</feature>
<evidence type="ECO:0000313" key="4">
    <source>
        <dbReference type="Proteomes" id="UP000887581"/>
    </source>
</evidence>
<evidence type="ECO:0000313" key="5">
    <source>
        <dbReference type="WBParaSite" id="sdigi.contig221.g6299.t1"/>
    </source>
</evidence>
<evidence type="ECO:0000259" key="3">
    <source>
        <dbReference type="Pfam" id="PF22766"/>
    </source>
</evidence>
<dbReference type="AlphaFoldDB" id="A0A915PKE1"/>
<dbReference type="InterPro" id="IPR048343">
    <property type="entry name" value="ZW10_C"/>
</dbReference>
<dbReference type="PANTHER" id="PTHR12205:SF0">
    <property type="entry name" value="CENTROMERE_KINETOCHORE PROTEIN ZW10 HOMOLOG"/>
    <property type="match status" value="1"/>
</dbReference>
<dbReference type="Pfam" id="PF20665">
    <property type="entry name" value="Zw10_middle"/>
    <property type="match status" value="1"/>
</dbReference>
<evidence type="ECO:0000259" key="2">
    <source>
        <dbReference type="Pfam" id="PF20666"/>
    </source>
</evidence>
<organism evidence="4 5">
    <name type="scientific">Setaria digitata</name>
    <dbReference type="NCBI Taxonomy" id="48799"/>
    <lineage>
        <taxon>Eukaryota</taxon>
        <taxon>Metazoa</taxon>
        <taxon>Ecdysozoa</taxon>
        <taxon>Nematoda</taxon>
        <taxon>Chromadorea</taxon>
        <taxon>Rhabditida</taxon>
        <taxon>Spirurina</taxon>
        <taxon>Spiruromorpha</taxon>
        <taxon>Filarioidea</taxon>
        <taxon>Setariidae</taxon>
        <taxon>Setaria</taxon>
    </lineage>
</organism>
<feature type="domain" description="ZW10 C-terminal helical" evidence="3">
    <location>
        <begin position="684"/>
        <end position="727"/>
    </location>
</feature>
<dbReference type="WBParaSite" id="sdigi.contig221.g6299.t1">
    <property type="protein sequence ID" value="sdigi.contig221.g6299.t1"/>
    <property type="gene ID" value="sdigi.contig221.g6299"/>
</dbReference>
<dbReference type="Gene3D" id="1.10.357.150">
    <property type="match status" value="2"/>
</dbReference>
<accession>A0A915PKE1</accession>
<feature type="domain" description="Centromere/kinetochore protein zw10 middle" evidence="1">
    <location>
        <begin position="205"/>
        <end position="408"/>
    </location>
</feature>
<dbReference type="GO" id="GO:0005737">
    <property type="term" value="C:cytoplasm"/>
    <property type="evidence" value="ECO:0007669"/>
    <property type="project" value="GOC"/>
</dbReference>
<dbReference type="GO" id="GO:0006888">
    <property type="term" value="P:endoplasmic reticulum to Golgi vesicle-mediated transport"/>
    <property type="evidence" value="ECO:0007669"/>
    <property type="project" value="TreeGrafter"/>
</dbReference>
<dbReference type="GO" id="GO:0007094">
    <property type="term" value="P:mitotic spindle assembly checkpoint signaling"/>
    <property type="evidence" value="ECO:0007669"/>
    <property type="project" value="TreeGrafter"/>
</dbReference>
<evidence type="ECO:0000259" key="1">
    <source>
        <dbReference type="Pfam" id="PF20665"/>
    </source>
</evidence>
<reference evidence="5" key="1">
    <citation type="submission" date="2022-11" db="UniProtKB">
        <authorList>
            <consortium name="WormBaseParasite"/>
        </authorList>
    </citation>
    <scope>IDENTIFICATION</scope>
</reference>
<protein>
    <submittedName>
        <fullName evidence="5">Centromere/kinetochore protein zw10-like protein</fullName>
    </submittedName>
</protein>
<sequence length="728" mass="83127">MASISRTSEKRLQSVLDFEDDNRDSIGREIVILERLIATAMTDIASEINKKYVEYIPDLVTSNKLLDTIRSTCATVNHSIDSIAKNVDSTMKEVEMNKKELERLEFIKDWKSKMQSLEEVESLIYQLWYSSNEENPLVNAQLIIKLEDKLKDILEVQGDENVDKTFVEHIGPALKTEIVTLRQSLTYMLNTFWDQIFSLRELNNKVILHVTASTSDALNEKLSAMDTLDLIDAKIAKFSSALIHHFCKRLVVAKDPTEIIIYRDGTSFVDHEYLVHKEKLIEDGKKKYPDPEKVFCAMLELFKNLGRNLGAMKVNEKSMVQLIGEKISNEIVELLVHECLTPAIPYESKDIPAFEALLASTDQFEEVMKELGFFTESTESFQKFAENYEETFINRRCSKIIGEARALIEAPLTEFVSVGNSSSTDDDETVAEFFKLGLRKSEKIDGNEEHYPKMMQLVHCQVSKTAIDMTDLIVKTLDDAAKAESASAMAKILQTARNIVELYAWTASRMHSSEISSVPVLAAIFYNNCYYICHRLMIITVEVLPKMHSIMQAKNLCLSFADFIPNLRQVAAEAMEKQLTHCRRQLSTLLADDKIFFGLDDVSQYEKCMKCLDGCMMHLEQISGVWKKVLTKMVYANCVGNVVSFFFNTLFKMLISAEDIRATDAELSAIVLRKVLKRSEMLFVNIFDRWCDGKGPLAQWLRANEVRHLIKALFQNTEKRAYVLSKIN</sequence>
<dbReference type="Pfam" id="PF20666">
    <property type="entry name" value="ZW10_C"/>
    <property type="match status" value="1"/>
</dbReference>
<name>A0A915PKE1_9BILA</name>